<dbReference type="GO" id="GO:1990904">
    <property type="term" value="C:ribonucleoprotein complex"/>
    <property type="evidence" value="ECO:0007669"/>
    <property type="project" value="UniProtKB-KW"/>
</dbReference>
<dbReference type="Proteomes" id="UP000265618">
    <property type="component" value="Unassembled WGS sequence"/>
</dbReference>
<dbReference type="GO" id="GO:0003735">
    <property type="term" value="F:structural constituent of ribosome"/>
    <property type="evidence" value="ECO:0007669"/>
    <property type="project" value="InterPro"/>
</dbReference>
<comment type="similarity">
    <text evidence="1">Belongs to the eukaryotic ribosomal protein eL21 family.</text>
</comment>
<dbReference type="Gene3D" id="2.30.30.70">
    <property type="entry name" value="Ribosomal protein L21"/>
    <property type="match status" value="1"/>
</dbReference>
<proteinExistence type="inferred from homology"/>
<dbReference type="GO" id="GO:0006412">
    <property type="term" value="P:translation"/>
    <property type="evidence" value="ECO:0007669"/>
    <property type="project" value="InterPro"/>
</dbReference>
<sequence length="158" mass="17880">MTHSYGYRAKTRHTFSQDFRKKGTIALSKYLTTYKRGDYVDIKMNGAQQKGMAYRFYHGRTGVVFNVSPSSVGVEMNKRVGGRIMKKRIHVRVEHVKPSNCKKQHIQRVLDNAAAKVEARATGIKTVCKRTVGTPRPAHIVKAPKITDVTPVKFHLIV</sequence>
<keyword evidence="3" id="KW-0687">Ribonucleoprotein</keyword>
<organism evidence="5 6">
    <name type="scientific">Kipferlia bialata</name>
    <dbReference type="NCBI Taxonomy" id="797122"/>
    <lineage>
        <taxon>Eukaryota</taxon>
        <taxon>Metamonada</taxon>
        <taxon>Carpediemonas-like organisms</taxon>
        <taxon>Kipferlia</taxon>
    </lineage>
</organism>
<keyword evidence="2 5" id="KW-0689">Ribosomal protein</keyword>
<reference evidence="5" key="1">
    <citation type="submission" date="2016-10" db="EMBL/GenBank/DDBJ databases">
        <authorList>
            <person name="Tanifuji G."/>
            <person name="Kume K."/>
            <person name="Nakayama T."/>
            <person name="Takabayashi S."/>
            <person name="Hashimoto T."/>
        </authorList>
    </citation>
    <scope>NUCLEOTIDE SEQUENCE</scope>
    <source>
        <strain evidence="5">NY0173</strain>
    </source>
</reference>
<dbReference type="GO" id="GO:0005840">
    <property type="term" value="C:ribosome"/>
    <property type="evidence" value="ECO:0007669"/>
    <property type="project" value="UniProtKB-KW"/>
</dbReference>
<dbReference type="AlphaFoldDB" id="A0A9K3CZ24"/>
<dbReference type="SUPFAM" id="SSF50104">
    <property type="entry name" value="Translation proteins SH3-like domain"/>
    <property type="match status" value="1"/>
</dbReference>
<evidence type="ECO:0000256" key="2">
    <source>
        <dbReference type="ARBA" id="ARBA00022980"/>
    </source>
</evidence>
<reference evidence="5 6" key="2">
    <citation type="journal article" date="2018" name="PLoS ONE">
        <title>The draft genome of Kipferlia bialata reveals reductive genome evolution in fornicate parasites.</title>
        <authorList>
            <person name="Tanifuji G."/>
            <person name="Takabayashi S."/>
            <person name="Kume K."/>
            <person name="Takagi M."/>
            <person name="Nakayama T."/>
            <person name="Kamikawa R."/>
            <person name="Inagaki Y."/>
            <person name="Hashimoto T."/>
        </authorList>
    </citation>
    <scope>NUCLEOTIDE SEQUENCE [LARGE SCALE GENOMIC DNA]</scope>
    <source>
        <strain evidence="5">NY0173</strain>
    </source>
</reference>
<evidence type="ECO:0000256" key="1">
    <source>
        <dbReference type="ARBA" id="ARBA00008427"/>
    </source>
</evidence>
<dbReference type="PANTHER" id="PTHR20981">
    <property type="entry name" value="60S RIBOSOMAL PROTEIN L21"/>
    <property type="match status" value="1"/>
</dbReference>
<dbReference type="PROSITE" id="PS01171">
    <property type="entry name" value="RIBOSOMAL_L21E"/>
    <property type="match status" value="1"/>
</dbReference>
<dbReference type="FunFam" id="2.30.30.70:FF:000001">
    <property type="entry name" value="60S ribosomal protein L21"/>
    <property type="match status" value="1"/>
</dbReference>
<dbReference type="InterPro" id="IPR001147">
    <property type="entry name" value="Ribosomal_eL21"/>
</dbReference>
<gene>
    <name evidence="4" type="ORF">KIPB_003155</name>
    <name evidence="5" type="ORF">KIPB_005751</name>
</gene>
<evidence type="ECO:0000313" key="6">
    <source>
        <dbReference type="Proteomes" id="UP000265618"/>
    </source>
</evidence>
<comment type="caution">
    <text evidence="5">The sequence shown here is derived from an EMBL/GenBank/DDBJ whole genome shotgun (WGS) entry which is preliminary data.</text>
</comment>
<dbReference type="OrthoDB" id="1539250at2759"/>
<keyword evidence="6" id="KW-1185">Reference proteome</keyword>
<evidence type="ECO:0000256" key="3">
    <source>
        <dbReference type="ARBA" id="ARBA00023274"/>
    </source>
</evidence>
<dbReference type="EMBL" id="BDIP01001381">
    <property type="protein sequence ID" value="GIQ84289.1"/>
    <property type="molecule type" value="Genomic_DNA"/>
</dbReference>
<dbReference type="InterPro" id="IPR036948">
    <property type="entry name" value="Ribosomal_eL21_sf"/>
</dbReference>
<dbReference type="InterPro" id="IPR008991">
    <property type="entry name" value="Translation_prot_SH3-like_sf"/>
</dbReference>
<name>A0A9K3CZ24_9EUKA</name>
<evidence type="ECO:0000313" key="4">
    <source>
        <dbReference type="EMBL" id="GIQ82076.1"/>
    </source>
</evidence>
<evidence type="ECO:0000313" key="5">
    <source>
        <dbReference type="EMBL" id="GIQ84289.1"/>
    </source>
</evidence>
<protein>
    <submittedName>
        <fullName evidence="5">Ribosomal protein L21e</fullName>
    </submittedName>
</protein>
<dbReference type="Pfam" id="PF01157">
    <property type="entry name" value="Ribosomal_L21e"/>
    <property type="match status" value="1"/>
</dbReference>
<dbReference type="Gene3D" id="6.10.250.3260">
    <property type="match status" value="1"/>
</dbReference>
<dbReference type="InterPro" id="IPR018259">
    <property type="entry name" value="Ribosomal_eL21_CS"/>
</dbReference>
<accession>A0A9K3CZ24</accession>
<dbReference type="EMBL" id="BDIP01000584">
    <property type="protein sequence ID" value="GIQ82076.1"/>
    <property type="molecule type" value="Genomic_DNA"/>
</dbReference>